<keyword evidence="6" id="KW-0560">Oxidoreductase</keyword>
<evidence type="ECO:0000256" key="1">
    <source>
        <dbReference type="ARBA" id="ARBA00004141"/>
    </source>
</evidence>
<feature type="domain" description="EF-hand" evidence="10">
    <location>
        <begin position="18"/>
        <end position="53"/>
    </location>
</feature>
<reference evidence="12" key="1">
    <citation type="submission" date="2021-12" db="EMBL/GenBank/DDBJ databases">
        <authorList>
            <person name="Zaccaron A."/>
            <person name="Stergiopoulos I."/>
        </authorList>
    </citation>
    <scope>NUCLEOTIDE SEQUENCE</scope>
    <source>
        <strain evidence="12">Race5_Kim</strain>
    </source>
</reference>
<keyword evidence="7" id="KW-0406">Ion transport</keyword>
<feature type="domain" description="FAD-binding FR-type" evidence="11">
    <location>
        <begin position="373"/>
        <end position="474"/>
    </location>
</feature>
<dbReference type="CDD" id="cd06186">
    <property type="entry name" value="NOX_Duox_like_FAD_NADP"/>
    <property type="match status" value="1"/>
</dbReference>
<evidence type="ECO:0000256" key="4">
    <source>
        <dbReference type="ARBA" id="ARBA00022982"/>
    </source>
</evidence>
<dbReference type="GeneID" id="71986649"/>
<sequence length="506" mass="57369">MYAMEGLYPVISKDFTLLSEKEINDFFDDLDKDKDGKITFEELEATLHEVHEELAPKLQKHHILHPHRRDLEKNAGHSKGDGLHAFLCRIMPECGAQLERKEFVEHVKRWEVPSQKQADSQENDKEDRAEEQRLPFRRRMRAYCAVHAPNILFVAFVVACLLGIGLWQMVIYIKNPAARAALGWGVIVAKACAGVLYPTLFFMVLSMSRPLSTFLRRFYALSRFINWDHSQKLHIIMSITGLTFATLHAIGHLTGSMLYGSRRGQGDDVASYLGASAVNAEGYRPYVWYVRSLPGWTGVTALGLFWTISLLSMPYVRNYSYEIFQLGHLLMFPMFSLLCAHGTAALLQTPMMGYWLAFPVLLVIFERVGRVAKGFMSVPARMKVLEGGDAVVITVKEPRGKDWKYSAGQYLLLQVPKISLWQWHPFTISSCRGDELQVHIKMEGDWTEALKDKMPVDEDIKVGIDGPYGAPAQRFYDYDYSIIVGGGIGITPFSAILTDLEENFSQ</sequence>
<gene>
    <name evidence="12" type="ORF">CLAFUR5_06771</name>
</gene>
<dbReference type="Gene3D" id="1.10.238.10">
    <property type="entry name" value="EF-hand"/>
    <property type="match status" value="1"/>
</dbReference>
<dbReference type="Proteomes" id="UP000756132">
    <property type="component" value="Chromosome 6"/>
</dbReference>
<evidence type="ECO:0000313" key="13">
    <source>
        <dbReference type="Proteomes" id="UP000756132"/>
    </source>
</evidence>
<keyword evidence="7" id="KW-0813">Transport</keyword>
<feature type="transmembrane region" description="Helical" evidence="9">
    <location>
        <begin position="353"/>
        <end position="372"/>
    </location>
</feature>
<keyword evidence="8 9" id="KW-0472">Membrane</keyword>
<feature type="transmembrane region" description="Helical" evidence="9">
    <location>
        <begin position="182"/>
        <end position="207"/>
    </location>
</feature>
<feature type="transmembrane region" description="Helical" evidence="9">
    <location>
        <begin position="233"/>
        <end position="253"/>
    </location>
</feature>
<evidence type="ECO:0000256" key="6">
    <source>
        <dbReference type="ARBA" id="ARBA00023002"/>
    </source>
</evidence>
<evidence type="ECO:0000256" key="7">
    <source>
        <dbReference type="ARBA" id="ARBA00023065"/>
    </source>
</evidence>
<dbReference type="Pfam" id="PF01794">
    <property type="entry name" value="Ferric_reduct"/>
    <property type="match status" value="1"/>
</dbReference>
<evidence type="ECO:0000256" key="3">
    <source>
        <dbReference type="ARBA" id="ARBA00022837"/>
    </source>
</evidence>
<dbReference type="GO" id="GO:0043020">
    <property type="term" value="C:NADPH oxidase complex"/>
    <property type="evidence" value="ECO:0007669"/>
    <property type="project" value="TreeGrafter"/>
</dbReference>
<dbReference type="InterPro" id="IPR017927">
    <property type="entry name" value="FAD-bd_FR_type"/>
</dbReference>
<dbReference type="InterPro" id="IPR013130">
    <property type="entry name" value="Fe3_Rdtase_TM_dom"/>
</dbReference>
<dbReference type="GO" id="GO:0006811">
    <property type="term" value="P:monoatomic ion transport"/>
    <property type="evidence" value="ECO:0007669"/>
    <property type="project" value="UniProtKB-KW"/>
</dbReference>
<dbReference type="SUPFAM" id="SSF47473">
    <property type="entry name" value="EF-hand"/>
    <property type="match status" value="1"/>
</dbReference>
<dbReference type="SUPFAM" id="SSF52343">
    <property type="entry name" value="Ferredoxin reductase-like, C-terminal NADP-linked domain"/>
    <property type="match status" value="1"/>
</dbReference>
<reference evidence="12" key="2">
    <citation type="journal article" date="2022" name="Microb. Genom.">
        <title>A chromosome-scale genome assembly of the tomato pathogen Cladosporium fulvum reveals a compartmentalized genome architecture and the presence of a dispensable chromosome.</title>
        <authorList>
            <person name="Zaccaron A.Z."/>
            <person name="Chen L.H."/>
            <person name="Samaras A."/>
            <person name="Stergiopoulos I."/>
        </authorList>
    </citation>
    <scope>NUCLEOTIDE SEQUENCE</scope>
    <source>
        <strain evidence="12">Race5_Kim</strain>
    </source>
</reference>
<dbReference type="PANTHER" id="PTHR11972:SF153">
    <property type="entry name" value="SUPEROXIDE-GENERATING NADPH OXIDASE HEAVY CHAIN SUBUNIT A"/>
    <property type="match status" value="1"/>
</dbReference>
<dbReference type="InterPro" id="IPR013112">
    <property type="entry name" value="FAD-bd_8"/>
</dbReference>
<dbReference type="InterPro" id="IPR002048">
    <property type="entry name" value="EF_hand_dom"/>
</dbReference>
<keyword evidence="4" id="KW-0249">Electron transport</keyword>
<evidence type="ECO:0000256" key="8">
    <source>
        <dbReference type="ARBA" id="ARBA00023136"/>
    </source>
</evidence>
<feature type="transmembrane region" description="Helical" evidence="9">
    <location>
        <begin position="142"/>
        <end position="170"/>
    </location>
</feature>
<keyword evidence="5 9" id="KW-1133">Transmembrane helix</keyword>
<keyword evidence="2 9" id="KW-0812">Transmembrane</keyword>
<dbReference type="InterPro" id="IPR018247">
    <property type="entry name" value="EF_Hand_1_Ca_BS"/>
</dbReference>
<dbReference type="OrthoDB" id="167398at2759"/>
<protein>
    <submittedName>
        <fullName evidence="12">Dual oxidase 1</fullName>
    </submittedName>
</protein>
<comment type="subcellular location">
    <subcellularLocation>
        <location evidence="1">Membrane</location>
        <topology evidence="1">Multi-pass membrane protein</topology>
    </subcellularLocation>
</comment>
<feature type="transmembrane region" description="Helical" evidence="9">
    <location>
        <begin position="293"/>
        <end position="316"/>
    </location>
</feature>
<dbReference type="SMART" id="SM00054">
    <property type="entry name" value="EFh"/>
    <property type="match status" value="1"/>
</dbReference>
<dbReference type="GO" id="GO:0016175">
    <property type="term" value="F:superoxide-generating NAD(P)H oxidase activity"/>
    <property type="evidence" value="ECO:0007669"/>
    <property type="project" value="TreeGrafter"/>
</dbReference>
<evidence type="ECO:0000256" key="9">
    <source>
        <dbReference type="SAM" id="Phobius"/>
    </source>
</evidence>
<dbReference type="PROSITE" id="PS51384">
    <property type="entry name" value="FAD_FR"/>
    <property type="match status" value="1"/>
</dbReference>
<dbReference type="GO" id="GO:0005509">
    <property type="term" value="F:calcium ion binding"/>
    <property type="evidence" value="ECO:0007669"/>
    <property type="project" value="InterPro"/>
</dbReference>
<dbReference type="InterPro" id="IPR011992">
    <property type="entry name" value="EF-hand-dom_pair"/>
</dbReference>
<dbReference type="GO" id="GO:0042554">
    <property type="term" value="P:superoxide anion generation"/>
    <property type="evidence" value="ECO:0007669"/>
    <property type="project" value="TreeGrafter"/>
</dbReference>
<dbReference type="PANTHER" id="PTHR11972">
    <property type="entry name" value="NADPH OXIDASE"/>
    <property type="match status" value="1"/>
</dbReference>
<dbReference type="InterPro" id="IPR017938">
    <property type="entry name" value="Riboflavin_synthase-like_b-brl"/>
</dbReference>
<dbReference type="RefSeq" id="XP_047763173.1">
    <property type="nucleotide sequence ID" value="XM_047905919.1"/>
</dbReference>
<dbReference type="Gene3D" id="2.40.30.10">
    <property type="entry name" value="Translation factors"/>
    <property type="match status" value="1"/>
</dbReference>
<keyword evidence="13" id="KW-1185">Reference proteome</keyword>
<name>A0A9Q8UQL5_PASFU</name>
<dbReference type="EMBL" id="CP090168">
    <property type="protein sequence ID" value="UJO18807.1"/>
    <property type="molecule type" value="Genomic_DNA"/>
</dbReference>
<dbReference type="Gene3D" id="3.40.50.80">
    <property type="entry name" value="Nucleotide-binding domain of ferredoxin-NADP reductase (FNR) module"/>
    <property type="match status" value="1"/>
</dbReference>
<evidence type="ECO:0000259" key="11">
    <source>
        <dbReference type="PROSITE" id="PS51384"/>
    </source>
</evidence>
<evidence type="ECO:0000313" key="12">
    <source>
        <dbReference type="EMBL" id="UJO18807.1"/>
    </source>
</evidence>
<dbReference type="InterPro" id="IPR050369">
    <property type="entry name" value="RBOH/FRE"/>
</dbReference>
<dbReference type="Pfam" id="PF00036">
    <property type="entry name" value="EF-hand_1"/>
    <property type="match status" value="1"/>
</dbReference>
<dbReference type="SUPFAM" id="SSF63380">
    <property type="entry name" value="Riboflavin synthase domain-like"/>
    <property type="match status" value="1"/>
</dbReference>
<accession>A0A9Q8UQL5</accession>
<dbReference type="KEGG" id="ffu:CLAFUR5_06771"/>
<dbReference type="PROSITE" id="PS00018">
    <property type="entry name" value="EF_HAND_1"/>
    <property type="match status" value="1"/>
</dbReference>
<dbReference type="PROSITE" id="PS50222">
    <property type="entry name" value="EF_HAND_2"/>
    <property type="match status" value="1"/>
</dbReference>
<organism evidence="12 13">
    <name type="scientific">Passalora fulva</name>
    <name type="common">Tomato leaf mold</name>
    <name type="synonym">Cladosporium fulvum</name>
    <dbReference type="NCBI Taxonomy" id="5499"/>
    <lineage>
        <taxon>Eukaryota</taxon>
        <taxon>Fungi</taxon>
        <taxon>Dikarya</taxon>
        <taxon>Ascomycota</taxon>
        <taxon>Pezizomycotina</taxon>
        <taxon>Dothideomycetes</taxon>
        <taxon>Dothideomycetidae</taxon>
        <taxon>Mycosphaerellales</taxon>
        <taxon>Mycosphaerellaceae</taxon>
        <taxon>Fulvia</taxon>
    </lineage>
</organism>
<proteinExistence type="predicted"/>
<evidence type="ECO:0000256" key="5">
    <source>
        <dbReference type="ARBA" id="ARBA00022989"/>
    </source>
</evidence>
<evidence type="ECO:0000256" key="2">
    <source>
        <dbReference type="ARBA" id="ARBA00022692"/>
    </source>
</evidence>
<dbReference type="Pfam" id="PF08022">
    <property type="entry name" value="FAD_binding_8"/>
    <property type="match status" value="1"/>
</dbReference>
<dbReference type="InterPro" id="IPR039261">
    <property type="entry name" value="FNR_nucleotide-bd"/>
</dbReference>
<dbReference type="AlphaFoldDB" id="A0A9Q8UQL5"/>
<evidence type="ECO:0000259" key="10">
    <source>
        <dbReference type="PROSITE" id="PS50222"/>
    </source>
</evidence>
<keyword evidence="3" id="KW-0106">Calcium</keyword>
<dbReference type="GO" id="GO:0006952">
    <property type="term" value="P:defense response"/>
    <property type="evidence" value="ECO:0007669"/>
    <property type="project" value="TreeGrafter"/>
</dbReference>